<evidence type="ECO:0000313" key="1">
    <source>
        <dbReference type="EMBL" id="MCT2590241.1"/>
    </source>
</evidence>
<comment type="caution">
    <text evidence="1">The sequence shown here is derived from an EMBL/GenBank/DDBJ whole genome shotgun (WGS) entry which is preliminary data.</text>
</comment>
<keyword evidence="2" id="KW-1185">Reference proteome</keyword>
<organism evidence="1 2">
    <name type="scientific">Streptomyces gossypii</name>
    <dbReference type="NCBI Taxonomy" id="2883101"/>
    <lineage>
        <taxon>Bacteria</taxon>
        <taxon>Bacillati</taxon>
        <taxon>Actinomycetota</taxon>
        <taxon>Actinomycetes</taxon>
        <taxon>Kitasatosporales</taxon>
        <taxon>Streptomycetaceae</taxon>
        <taxon>Streptomyces</taxon>
    </lineage>
</organism>
<protein>
    <submittedName>
        <fullName evidence="1">Uncharacterized protein</fullName>
    </submittedName>
</protein>
<reference evidence="1 2" key="1">
    <citation type="submission" date="2021-10" db="EMBL/GenBank/DDBJ databases">
        <title>Streptomyces gossypii sp. nov., isolated from soil collected from cotton field.</title>
        <authorList>
            <person name="Ge X."/>
            <person name="Chen X."/>
            <person name="Liu W."/>
        </authorList>
    </citation>
    <scope>NUCLEOTIDE SEQUENCE [LARGE SCALE GENOMIC DNA]</scope>
    <source>
        <strain evidence="1 2">N2-109</strain>
    </source>
</reference>
<dbReference type="EMBL" id="JAJAGO010000004">
    <property type="protein sequence ID" value="MCT2590241.1"/>
    <property type="molecule type" value="Genomic_DNA"/>
</dbReference>
<name>A0ABT2JQT7_9ACTN</name>
<dbReference type="RefSeq" id="WP_260217554.1">
    <property type="nucleotide sequence ID" value="NZ_JAJAGO010000004.1"/>
</dbReference>
<proteinExistence type="predicted"/>
<gene>
    <name evidence="1" type="ORF">LHJ74_10005</name>
</gene>
<evidence type="ECO:0000313" key="2">
    <source>
        <dbReference type="Proteomes" id="UP001156389"/>
    </source>
</evidence>
<dbReference type="Proteomes" id="UP001156389">
    <property type="component" value="Unassembled WGS sequence"/>
</dbReference>
<accession>A0ABT2JQT7</accession>
<sequence length="130" mass="14410">MTELLSPDQMSRVLVTIRDNNPGMTEPVARRIIGEAAKFVAAGAQFDTPMAPSRVVDEGWHALILHTALYRDLCQRHGRFVDHHPGYDPTHYDPAILDRTRDAIVRAGYEVDTGLWTPTPQPPVAPSVDA</sequence>